<evidence type="ECO:0000256" key="5">
    <source>
        <dbReference type="ARBA" id="ARBA00022547"/>
    </source>
</evidence>
<dbReference type="EMBL" id="JX412816">
    <property type="protein sequence ID" value="ALO77175.1"/>
    <property type="molecule type" value="Genomic_DNA"/>
</dbReference>
<evidence type="ECO:0000256" key="3">
    <source>
        <dbReference type="ARBA" id="ARBA00011291"/>
    </source>
</evidence>
<gene>
    <name evidence="14" type="primary">atp8</name>
</gene>
<feature type="transmembrane region" description="Helical" evidence="13">
    <location>
        <begin position="12"/>
        <end position="34"/>
    </location>
</feature>
<sequence length="51" mass="6607">MPQMAPLNWLTLFFIFIMIFMMFNTLNYFNFFYLPLKTKQMKNKFYYNWKW</sequence>
<evidence type="ECO:0000256" key="2">
    <source>
        <dbReference type="ARBA" id="ARBA00008892"/>
    </source>
</evidence>
<keyword evidence="8 13" id="KW-1133">Transmembrane helix</keyword>
<keyword evidence="9 12" id="KW-0406">Ion transport</keyword>
<evidence type="ECO:0000256" key="11">
    <source>
        <dbReference type="ARBA" id="ARBA00023136"/>
    </source>
</evidence>
<organism evidence="14">
    <name type="scientific">Carpelimus sp. CAR01</name>
    <dbReference type="NCBI Taxonomy" id="1205544"/>
    <lineage>
        <taxon>Eukaryota</taxon>
        <taxon>Metazoa</taxon>
        <taxon>Ecdysozoa</taxon>
        <taxon>Arthropoda</taxon>
        <taxon>Hexapoda</taxon>
        <taxon>Insecta</taxon>
        <taxon>Pterygota</taxon>
        <taxon>Neoptera</taxon>
        <taxon>Endopterygota</taxon>
        <taxon>Coleoptera</taxon>
        <taxon>Polyphaga</taxon>
        <taxon>Staphyliniformia</taxon>
        <taxon>Staphylinidae</taxon>
        <taxon>Oxytelinae group</taxon>
        <taxon>Oxytelinae</taxon>
        <taxon>Carpelimus</taxon>
    </lineage>
</organism>
<accession>A0A0S2MR39</accession>
<geneLocation type="mitochondrion" evidence="14"/>
<evidence type="ECO:0000313" key="14">
    <source>
        <dbReference type="EMBL" id="ALO77175.1"/>
    </source>
</evidence>
<dbReference type="GO" id="GO:0015986">
    <property type="term" value="P:proton motive force-driven ATP synthesis"/>
    <property type="evidence" value="ECO:0007669"/>
    <property type="project" value="InterPro"/>
</dbReference>
<reference evidence="14" key="1">
    <citation type="submission" date="2012-06" db="EMBL/GenBank/DDBJ databases">
        <title>Mitogenomics of the Coleoptera under dense taxon sampling.</title>
        <authorList>
            <person name="Timmermans M.J.T.N."/>
            <person name="Lim J."/>
            <person name="Dodsworth S."/>
            <person name="Haran J."/>
            <person name="Ahrens D."/>
            <person name="Bocak L."/>
            <person name="London A."/>
            <person name="Culverwell L."/>
            <person name="Vogler A.P."/>
        </authorList>
    </citation>
    <scope>NUCLEOTIDE SEQUENCE</scope>
</reference>
<keyword evidence="7 12" id="KW-0375">Hydrogen ion transport</keyword>
<evidence type="ECO:0000256" key="10">
    <source>
        <dbReference type="ARBA" id="ARBA00023128"/>
    </source>
</evidence>
<keyword evidence="11 13" id="KW-0472">Membrane</keyword>
<evidence type="ECO:0000256" key="9">
    <source>
        <dbReference type="ARBA" id="ARBA00023065"/>
    </source>
</evidence>
<dbReference type="GO" id="GO:0045259">
    <property type="term" value="C:proton-transporting ATP synthase complex"/>
    <property type="evidence" value="ECO:0007669"/>
    <property type="project" value="UniProtKB-KW"/>
</dbReference>
<keyword evidence="6 12" id="KW-0812">Transmembrane</keyword>
<evidence type="ECO:0000256" key="7">
    <source>
        <dbReference type="ARBA" id="ARBA00022781"/>
    </source>
</evidence>
<dbReference type="InterPro" id="IPR001421">
    <property type="entry name" value="ATP8_metazoa"/>
</dbReference>
<evidence type="ECO:0000256" key="1">
    <source>
        <dbReference type="ARBA" id="ARBA00004304"/>
    </source>
</evidence>
<comment type="subunit">
    <text evidence="3">F-type ATPases have 2 components, CF(1) - the catalytic core - and CF(0) - the membrane proton channel.</text>
</comment>
<evidence type="ECO:0000256" key="13">
    <source>
        <dbReference type="SAM" id="Phobius"/>
    </source>
</evidence>
<proteinExistence type="inferred from homology"/>
<dbReference type="GO" id="GO:0015078">
    <property type="term" value="F:proton transmembrane transporter activity"/>
    <property type="evidence" value="ECO:0007669"/>
    <property type="project" value="InterPro"/>
</dbReference>
<evidence type="ECO:0000256" key="12">
    <source>
        <dbReference type="RuleBase" id="RU003661"/>
    </source>
</evidence>
<evidence type="ECO:0000256" key="6">
    <source>
        <dbReference type="ARBA" id="ARBA00022692"/>
    </source>
</evidence>
<name>A0A0S2MR39_9COLE</name>
<protein>
    <recommendedName>
        <fullName evidence="12">ATP synthase complex subunit 8</fullName>
    </recommendedName>
</protein>
<dbReference type="AlphaFoldDB" id="A0A0S2MR39"/>
<dbReference type="GO" id="GO:0031966">
    <property type="term" value="C:mitochondrial membrane"/>
    <property type="evidence" value="ECO:0007669"/>
    <property type="project" value="UniProtKB-SubCell"/>
</dbReference>
<dbReference type="Pfam" id="PF00895">
    <property type="entry name" value="ATP-synt_8"/>
    <property type="match status" value="1"/>
</dbReference>
<keyword evidence="5 12" id="KW-0138">CF(0)</keyword>
<comment type="subcellular location">
    <subcellularLocation>
        <location evidence="1 12">Mitochondrion membrane</location>
        <topology evidence="1 12">Single-pass membrane protein</topology>
    </subcellularLocation>
</comment>
<keyword evidence="10 12" id="KW-0496">Mitochondrion</keyword>
<evidence type="ECO:0000256" key="8">
    <source>
        <dbReference type="ARBA" id="ARBA00022989"/>
    </source>
</evidence>
<evidence type="ECO:0000256" key="4">
    <source>
        <dbReference type="ARBA" id="ARBA00022448"/>
    </source>
</evidence>
<keyword evidence="4 12" id="KW-0813">Transport</keyword>
<comment type="similarity">
    <text evidence="2 12">Belongs to the ATPase protein 8 family.</text>
</comment>